<keyword evidence="2" id="KW-0808">Transferase</keyword>
<dbReference type="InterPro" id="IPR019257">
    <property type="entry name" value="MeTrfase_dom"/>
</dbReference>
<keyword evidence="1" id="KW-0489">Methyltransferase</keyword>
<dbReference type="PANTHER" id="PTHR43397:SF1">
    <property type="entry name" value="ERGOTHIONEINE BIOSYNTHESIS PROTEIN 1"/>
    <property type="match status" value="1"/>
</dbReference>
<comment type="caution">
    <text evidence="4">The sequence shown here is derived from an EMBL/GenBank/DDBJ whole genome shotgun (WGS) entry which is preliminary data.</text>
</comment>
<evidence type="ECO:0000256" key="2">
    <source>
        <dbReference type="ARBA" id="ARBA00022679"/>
    </source>
</evidence>
<dbReference type="EMBL" id="JACJSG010000011">
    <property type="protein sequence ID" value="MBD2500939.1"/>
    <property type="molecule type" value="Genomic_DNA"/>
</dbReference>
<organism evidence="4 5">
    <name type="scientific">Anabaena azotica FACHB-119</name>
    <dbReference type="NCBI Taxonomy" id="947527"/>
    <lineage>
        <taxon>Bacteria</taxon>
        <taxon>Bacillati</taxon>
        <taxon>Cyanobacteriota</taxon>
        <taxon>Cyanophyceae</taxon>
        <taxon>Nostocales</taxon>
        <taxon>Nostocaceae</taxon>
        <taxon>Anabaena</taxon>
        <taxon>Anabaena azotica</taxon>
    </lineage>
</organism>
<protein>
    <submittedName>
        <fullName evidence="4">L-histidine N(Alpha)-methyltransferase</fullName>
    </submittedName>
</protein>
<name>A0ABR8D186_9NOST</name>
<sequence length="351" mass="40595">MAQNLPSNSQIQSASANPIFHLAKPSSEFYAVFPEVEILDIIHALESRREIPLKYSYKGGGANIWDKFYLKYIVPTWYRTSNVEIELLKNNFAYLNGNYQKCEKLNIIDVGAGNSYPVKAFINRLVKLKKINKYTAIDISDDLLKVSSNNIKKWFPNLPFNHYRLDIENTAIFKSVLKSEAENTANIFLHLGVTIANHCHRNQVFKNLRDSMDKNDLLVFTNEIGSNSQWDGIARGGCKYHVDQVYRWLTNNLGLKNEDCELIRKYDLATDSIVANIRFRHRCKIDFDYLGIEKNIEIAAGEEITIWRHHKFTIPELIQEIEQAGLKLVHYSTNKYSSHLMVICQPFFISH</sequence>
<gene>
    <name evidence="4" type="ORF">H6G83_10030</name>
</gene>
<dbReference type="InterPro" id="IPR051128">
    <property type="entry name" value="EgtD_Methyltrsf_superfamily"/>
</dbReference>
<dbReference type="PIRSF" id="PIRSF018005">
    <property type="entry name" value="UCP018005"/>
    <property type="match status" value="1"/>
</dbReference>
<reference evidence="4 5" key="1">
    <citation type="journal article" date="2020" name="ISME J.">
        <title>Comparative genomics reveals insights into cyanobacterial evolution and habitat adaptation.</title>
        <authorList>
            <person name="Chen M.Y."/>
            <person name="Teng W.K."/>
            <person name="Zhao L."/>
            <person name="Hu C.X."/>
            <person name="Zhou Y.K."/>
            <person name="Han B.P."/>
            <person name="Song L.R."/>
            <person name="Shu W.S."/>
        </authorList>
    </citation>
    <scope>NUCLEOTIDE SEQUENCE [LARGE SCALE GENOMIC DNA]</scope>
    <source>
        <strain evidence="4 5">FACHB-119</strain>
    </source>
</reference>
<accession>A0ABR8D186</accession>
<dbReference type="RefSeq" id="WP_190470734.1">
    <property type="nucleotide sequence ID" value="NZ_JACJSG010000011.1"/>
</dbReference>
<evidence type="ECO:0000313" key="5">
    <source>
        <dbReference type="Proteomes" id="UP000661112"/>
    </source>
</evidence>
<dbReference type="Gene3D" id="3.40.50.150">
    <property type="entry name" value="Vaccinia Virus protein VP39"/>
    <property type="match status" value="1"/>
</dbReference>
<proteinExistence type="predicted"/>
<evidence type="ECO:0000313" key="4">
    <source>
        <dbReference type="EMBL" id="MBD2500939.1"/>
    </source>
</evidence>
<dbReference type="PANTHER" id="PTHR43397">
    <property type="entry name" value="ERGOTHIONEINE BIOSYNTHESIS PROTEIN 1"/>
    <property type="match status" value="1"/>
</dbReference>
<evidence type="ECO:0000259" key="3">
    <source>
        <dbReference type="Pfam" id="PF10017"/>
    </source>
</evidence>
<dbReference type="SUPFAM" id="SSF53335">
    <property type="entry name" value="S-adenosyl-L-methionine-dependent methyltransferases"/>
    <property type="match status" value="1"/>
</dbReference>
<evidence type="ECO:0000256" key="1">
    <source>
        <dbReference type="ARBA" id="ARBA00022603"/>
    </source>
</evidence>
<feature type="domain" description="Histidine-specific methyltransferase SAM-dependent" evidence="3">
    <location>
        <begin position="40"/>
        <end position="343"/>
    </location>
</feature>
<dbReference type="Pfam" id="PF10017">
    <property type="entry name" value="Methyltransf_33"/>
    <property type="match status" value="1"/>
</dbReference>
<dbReference type="InterPro" id="IPR029063">
    <property type="entry name" value="SAM-dependent_MTases_sf"/>
</dbReference>
<dbReference type="Proteomes" id="UP000661112">
    <property type="component" value="Unassembled WGS sequence"/>
</dbReference>
<keyword evidence="5" id="KW-1185">Reference proteome</keyword>
<dbReference type="InterPro" id="IPR017804">
    <property type="entry name" value="MeTrfase_EgtD-like"/>
</dbReference>